<dbReference type="Proteomes" id="UP000813876">
    <property type="component" value="Unassembled WGS sequence"/>
</dbReference>
<feature type="chain" id="PRO_5043419758" description="Chitin-binding type-3 domain-containing protein" evidence="2">
    <location>
        <begin position="27"/>
        <end position="166"/>
    </location>
</feature>
<proteinExistence type="predicted"/>
<feature type="domain" description="Chitin-binding type-3" evidence="3">
    <location>
        <begin position="39"/>
        <end position="84"/>
    </location>
</feature>
<dbReference type="GeneID" id="57351999"/>
<dbReference type="InterPro" id="IPR003610">
    <property type="entry name" value="CBM5/12"/>
</dbReference>
<evidence type="ECO:0000256" key="2">
    <source>
        <dbReference type="SAM" id="SignalP"/>
    </source>
</evidence>
<dbReference type="GO" id="GO:0030246">
    <property type="term" value="F:carbohydrate binding"/>
    <property type="evidence" value="ECO:0007669"/>
    <property type="project" value="InterPro"/>
</dbReference>
<evidence type="ECO:0000313" key="5">
    <source>
        <dbReference type="Proteomes" id="UP000813876"/>
    </source>
</evidence>
<evidence type="ECO:0000256" key="1">
    <source>
        <dbReference type="ARBA" id="ARBA00022801"/>
    </source>
</evidence>
<dbReference type="SUPFAM" id="SSF51055">
    <property type="entry name" value="Carbohydrate binding domain"/>
    <property type="match status" value="1"/>
</dbReference>
<dbReference type="Gene3D" id="2.10.10.20">
    <property type="entry name" value="Carbohydrate-binding module superfamily 5/12"/>
    <property type="match status" value="1"/>
</dbReference>
<dbReference type="InterPro" id="IPR051024">
    <property type="entry name" value="GlcNAc_Chitin_IntDeg"/>
</dbReference>
<feature type="domain" description="Chitin-binding type-3" evidence="3">
    <location>
        <begin position="111"/>
        <end position="161"/>
    </location>
</feature>
<dbReference type="RefSeq" id="WP_045026452.1">
    <property type="nucleotide sequence ID" value="NZ_CAMQUW010000001.1"/>
</dbReference>
<dbReference type="Pfam" id="PF02839">
    <property type="entry name" value="CBM_5_12"/>
    <property type="match status" value="1"/>
</dbReference>
<dbReference type="SMART" id="SM00495">
    <property type="entry name" value="ChtBD3"/>
    <property type="match status" value="2"/>
</dbReference>
<protein>
    <recommendedName>
        <fullName evidence="3">Chitin-binding type-3 domain-containing protein</fullName>
    </recommendedName>
</protein>
<dbReference type="PANTHER" id="PTHR34823:SF1">
    <property type="entry name" value="CHITIN-BINDING TYPE-4 DOMAIN-CONTAINING PROTEIN"/>
    <property type="match status" value="1"/>
</dbReference>
<dbReference type="AlphaFoldDB" id="A0AAW4ZLW9"/>
<evidence type="ECO:0000259" key="3">
    <source>
        <dbReference type="SMART" id="SM00495"/>
    </source>
</evidence>
<dbReference type="GO" id="GO:0005576">
    <property type="term" value="C:extracellular region"/>
    <property type="evidence" value="ECO:0007669"/>
    <property type="project" value="InterPro"/>
</dbReference>
<comment type="caution">
    <text evidence="4">The sequence shown here is derived from an EMBL/GenBank/DDBJ whole genome shotgun (WGS) entry which is preliminary data.</text>
</comment>
<dbReference type="GO" id="GO:0005975">
    <property type="term" value="P:carbohydrate metabolic process"/>
    <property type="evidence" value="ECO:0007669"/>
    <property type="project" value="InterPro"/>
</dbReference>
<dbReference type="CDD" id="cd12215">
    <property type="entry name" value="ChiC_BD"/>
    <property type="match status" value="1"/>
</dbReference>
<keyword evidence="1" id="KW-0378">Hydrolase</keyword>
<gene>
    <name evidence="4" type="ORF">GLP33_00540</name>
</gene>
<dbReference type="InterPro" id="IPR036573">
    <property type="entry name" value="CBM_sf_5/12"/>
</dbReference>
<dbReference type="EMBL" id="WMCP01000001">
    <property type="protein sequence ID" value="MCF2300222.1"/>
    <property type="molecule type" value="Genomic_DNA"/>
</dbReference>
<accession>A0AAW4ZLW9</accession>
<keyword evidence="2" id="KW-0732">Signal</keyword>
<evidence type="ECO:0000313" key="4">
    <source>
        <dbReference type="EMBL" id="MCF2300222.1"/>
    </source>
</evidence>
<name>A0AAW4ZLW9_PHOPO</name>
<dbReference type="PANTHER" id="PTHR34823">
    <property type="entry name" value="GLCNAC-BINDING PROTEIN A"/>
    <property type="match status" value="1"/>
</dbReference>
<organism evidence="4 5">
    <name type="scientific">Photobacterium phosphoreum</name>
    <dbReference type="NCBI Taxonomy" id="659"/>
    <lineage>
        <taxon>Bacteria</taxon>
        <taxon>Pseudomonadati</taxon>
        <taxon>Pseudomonadota</taxon>
        <taxon>Gammaproteobacteria</taxon>
        <taxon>Vibrionales</taxon>
        <taxon>Vibrionaceae</taxon>
        <taxon>Photobacterium</taxon>
    </lineage>
</organism>
<dbReference type="GO" id="GO:0004553">
    <property type="term" value="F:hydrolase activity, hydrolyzing O-glycosyl compounds"/>
    <property type="evidence" value="ECO:0007669"/>
    <property type="project" value="InterPro"/>
</dbReference>
<feature type="signal peptide" evidence="2">
    <location>
        <begin position="1"/>
        <end position="26"/>
    </location>
</feature>
<reference evidence="4" key="1">
    <citation type="submission" date="2019-11" db="EMBL/GenBank/DDBJ databases">
        <title>Comparative genomics of photobacteria reveal adaptation to distinct habitats.</title>
        <authorList>
            <person name="Fuertes-Perez S."/>
            <person name="Hilgarth M."/>
            <person name="Vogel R.F."/>
        </authorList>
    </citation>
    <scope>NUCLEOTIDE SEQUENCE</scope>
    <source>
        <strain evidence="4">TMW2.2145</strain>
    </source>
</reference>
<sequence>MKKSALLVMCVLSALSLSTVSVVAHANDRPTTLPSERPGQTWNKASVYNKGDSVRYVGRLWVAKWWTQGDRPKRDNESGPWKLVRLIGNDNNYDDNNYNDNNYTKPNSFKVTRYRAGVKYNAGDKVRTPNGNVYRCRDWPATPWCQLEGYAPGKTQHWRDAWSRVQ</sequence>